<dbReference type="RefSeq" id="WP_161817964.1">
    <property type="nucleotide sequence ID" value="NZ_JAACJS010000011.1"/>
</dbReference>
<sequence length="177" mass="20132">MKHFILIALLFLFGCSDGNKDQASYDSLSSAIIKGLLTKDSRNHPVFIHTSIDQTHIDDVLKFSPEFIKLVKNEFNLPDTISVRKLLGKSAFLDTSEKAASNVRYVNHVLTARDSLEIREQSLTGASIIDFLIMLTTKDGNKCLVYFHKLKQGAERALLEKDKGKWKITSLEREFWE</sequence>
<evidence type="ECO:0008006" key="3">
    <source>
        <dbReference type="Google" id="ProtNLM"/>
    </source>
</evidence>
<name>A0ABW9ZRB9_9BACT</name>
<accession>A0ABW9ZRB9</accession>
<proteinExistence type="predicted"/>
<evidence type="ECO:0000313" key="1">
    <source>
        <dbReference type="EMBL" id="NCI49652.1"/>
    </source>
</evidence>
<dbReference type="EMBL" id="JAACJS010000011">
    <property type="protein sequence ID" value="NCI49652.1"/>
    <property type="molecule type" value="Genomic_DNA"/>
</dbReference>
<dbReference type="Proteomes" id="UP000753802">
    <property type="component" value="Unassembled WGS sequence"/>
</dbReference>
<keyword evidence="2" id="KW-1185">Reference proteome</keyword>
<evidence type="ECO:0000313" key="2">
    <source>
        <dbReference type="Proteomes" id="UP000753802"/>
    </source>
</evidence>
<comment type="caution">
    <text evidence="1">The sequence shown here is derived from an EMBL/GenBank/DDBJ whole genome shotgun (WGS) entry which is preliminary data.</text>
</comment>
<organism evidence="1 2">
    <name type="scientific">Sediminibacterium roseum</name>
    <dbReference type="NCBI Taxonomy" id="1978412"/>
    <lineage>
        <taxon>Bacteria</taxon>
        <taxon>Pseudomonadati</taxon>
        <taxon>Bacteroidota</taxon>
        <taxon>Chitinophagia</taxon>
        <taxon>Chitinophagales</taxon>
        <taxon>Chitinophagaceae</taxon>
        <taxon>Sediminibacterium</taxon>
    </lineage>
</organism>
<protein>
    <recommendedName>
        <fullName evidence="3">SnoaL-like domain-containing protein</fullName>
    </recommendedName>
</protein>
<reference evidence="1 2" key="1">
    <citation type="submission" date="2020-01" db="EMBL/GenBank/DDBJ databases">
        <title>Genome analysis.</title>
        <authorList>
            <person name="Wu S."/>
            <person name="Wang G."/>
        </authorList>
    </citation>
    <scope>NUCLEOTIDE SEQUENCE [LARGE SCALE GENOMIC DNA]</scope>
    <source>
        <strain evidence="1 2">SYL130</strain>
    </source>
</reference>
<dbReference type="PROSITE" id="PS51257">
    <property type="entry name" value="PROKAR_LIPOPROTEIN"/>
    <property type="match status" value="1"/>
</dbReference>
<gene>
    <name evidence="1" type="ORF">GWC95_06950</name>
</gene>